<evidence type="ECO:0000256" key="2">
    <source>
        <dbReference type="ARBA" id="ARBA00022692"/>
    </source>
</evidence>
<name>A0A8J7FI31_9GAMM</name>
<comment type="caution">
    <text evidence="7">The sequence shown here is derived from an EMBL/GenBank/DDBJ whole genome shotgun (WGS) entry which is preliminary data.</text>
</comment>
<evidence type="ECO:0000256" key="4">
    <source>
        <dbReference type="ARBA" id="ARBA00023136"/>
    </source>
</evidence>
<proteinExistence type="predicted"/>
<gene>
    <name evidence="7" type="ORF">IOQ59_20425</name>
</gene>
<feature type="domain" description="O-antigen ligase-related" evidence="6">
    <location>
        <begin position="228"/>
        <end position="370"/>
    </location>
</feature>
<keyword evidence="8" id="KW-1185">Reference proteome</keyword>
<dbReference type="RefSeq" id="WP_193955331.1">
    <property type="nucleotide sequence ID" value="NZ_JADEYS010000032.1"/>
</dbReference>
<feature type="transmembrane region" description="Helical" evidence="5">
    <location>
        <begin position="107"/>
        <end position="125"/>
    </location>
</feature>
<dbReference type="GO" id="GO:0016020">
    <property type="term" value="C:membrane"/>
    <property type="evidence" value="ECO:0007669"/>
    <property type="project" value="UniProtKB-SubCell"/>
</dbReference>
<dbReference type="AlphaFoldDB" id="A0A8J7FI31"/>
<dbReference type="Pfam" id="PF04932">
    <property type="entry name" value="Wzy_C"/>
    <property type="match status" value="1"/>
</dbReference>
<evidence type="ECO:0000256" key="5">
    <source>
        <dbReference type="SAM" id="Phobius"/>
    </source>
</evidence>
<feature type="transmembrane region" description="Helical" evidence="5">
    <location>
        <begin position="181"/>
        <end position="202"/>
    </location>
</feature>
<evidence type="ECO:0000313" key="8">
    <source>
        <dbReference type="Proteomes" id="UP000640333"/>
    </source>
</evidence>
<feature type="transmembrane region" description="Helical" evidence="5">
    <location>
        <begin position="270"/>
        <end position="291"/>
    </location>
</feature>
<keyword evidence="3 5" id="KW-1133">Transmembrane helix</keyword>
<dbReference type="PANTHER" id="PTHR37422">
    <property type="entry name" value="TEICHURONIC ACID BIOSYNTHESIS PROTEIN TUAE"/>
    <property type="match status" value="1"/>
</dbReference>
<feature type="transmembrane region" description="Helical" evidence="5">
    <location>
        <begin position="246"/>
        <end position="263"/>
    </location>
</feature>
<keyword evidence="2 5" id="KW-0812">Transmembrane</keyword>
<protein>
    <submittedName>
        <fullName evidence="7">O-antigen ligase family protein</fullName>
    </submittedName>
</protein>
<feature type="transmembrane region" description="Helical" evidence="5">
    <location>
        <begin position="356"/>
        <end position="381"/>
    </location>
</feature>
<evidence type="ECO:0000313" key="7">
    <source>
        <dbReference type="EMBL" id="MBE9399636.1"/>
    </source>
</evidence>
<feature type="transmembrane region" description="Helical" evidence="5">
    <location>
        <begin position="223"/>
        <end position="240"/>
    </location>
</feature>
<comment type="subcellular location">
    <subcellularLocation>
        <location evidence="1">Membrane</location>
        <topology evidence="1">Multi-pass membrane protein</topology>
    </subcellularLocation>
</comment>
<feature type="transmembrane region" description="Helical" evidence="5">
    <location>
        <begin position="63"/>
        <end position="82"/>
    </location>
</feature>
<dbReference type="PANTHER" id="PTHR37422:SF13">
    <property type="entry name" value="LIPOPOLYSACCHARIDE BIOSYNTHESIS PROTEIN PA4999-RELATED"/>
    <property type="match status" value="1"/>
</dbReference>
<organism evidence="7 8">
    <name type="scientific">Pontibacterium sinense</name>
    <dbReference type="NCBI Taxonomy" id="2781979"/>
    <lineage>
        <taxon>Bacteria</taxon>
        <taxon>Pseudomonadati</taxon>
        <taxon>Pseudomonadota</taxon>
        <taxon>Gammaproteobacteria</taxon>
        <taxon>Oceanospirillales</taxon>
        <taxon>Oceanospirillaceae</taxon>
        <taxon>Pontibacterium</taxon>
    </lineage>
</organism>
<accession>A0A8J7FI31</accession>
<keyword evidence="4 5" id="KW-0472">Membrane</keyword>
<evidence type="ECO:0000256" key="1">
    <source>
        <dbReference type="ARBA" id="ARBA00004141"/>
    </source>
</evidence>
<feature type="transmembrane region" description="Helical" evidence="5">
    <location>
        <begin position="393"/>
        <end position="414"/>
    </location>
</feature>
<feature type="transmembrane region" description="Helical" evidence="5">
    <location>
        <begin position="132"/>
        <end position="161"/>
    </location>
</feature>
<dbReference type="InterPro" id="IPR051533">
    <property type="entry name" value="WaaL-like"/>
</dbReference>
<dbReference type="GO" id="GO:0016874">
    <property type="term" value="F:ligase activity"/>
    <property type="evidence" value="ECO:0007669"/>
    <property type="project" value="UniProtKB-KW"/>
</dbReference>
<feature type="transmembrane region" description="Helical" evidence="5">
    <location>
        <begin position="420"/>
        <end position="439"/>
    </location>
</feature>
<feature type="transmembrane region" description="Helical" evidence="5">
    <location>
        <begin position="30"/>
        <end position="51"/>
    </location>
</feature>
<dbReference type="Proteomes" id="UP000640333">
    <property type="component" value="Unassembled WGS sequence"/>
</dbReference>
<reference evidence="7" key="1">
    <citation type="submission" date="2020-10" db="EMBL/GenBank/DDBJ databases">
        <title>Bacterium isolated from coastal waters sediment.</title>
        <authorList>
            <person name="Chen R.-J."/>
            <person name="Lu D.-C."/>
            <person name="Zhu K.-L."/>
            <person name="Du Z.-J."/>
        </authorList>
    </citation>
    <scope>NUCLEOTIDE SEQUENCE</scope>
    <source>
        <strain evidence="7">N1Y112</strain>
    </source>
</reference>
<evidence type="ECO:0000259" key="6">
    <source>
        <dbReference type="Pfam" id="PF04932"/>
    </source>
</evidence>
<keyword evidence="7" id="KW-0436">Ligase</keyword>
<dbReference type="EMBL" id="JADEYS010000032">
    <property type="protein sequence ID" value="MBE9399636.1"/>
    <property type="molecule type" value="Genomic_DNA"/>
</dbReference>
<evidence type="ECO:0000256" key="3">
    <source>
        <dbReference type="ARBA" id="ARBA00022989"/>
    </source>
</evidence>
<sequence>MDHTKPADRTLFYIFIGLLVWIPLPKASVHPWALSILVIGSLGIMSAWTLLQFKNGLKVNTAFTKALPIIGLLTLTQAWVYITLHGQPFTPDHSTITLDAGRSQHQLLQGLGLLSIFACTLLLVRSRRRIMVVLYALIISGILQAVYGSLMTLSGIEYNLFFPKEHYRGLATGTFVNRNHLAGYLELCLAVGIGFMIATLKDSANSWRDVGRRVLEALLGSKARVRIGLVIMVAALVMTHSRMGNTAFFASMTITGVIALILSKRASKATTILLTSLIIIDLVVVGAFFGVQNVVDRLENTSMSTIKRDEVNQYAFPIFEDNMFAGTGAGSFYTVFPEKRQDDLGRKSFNHTHNDYLQFAIELGLIGFVPLLLAVALTFLVAVRAQWKRRDPLMRGLSFASMMGIIAFGIHSTVDFNLQIPANAATFMVILALGWISMYHKESPRGPG</sequence>
<dbReference type="InterPro" id="IPR007016">
    <property type="entry name" value="O-antigen_ligase-rel_domated"/>
</dbReference>
<feature type="transmembrane region" description="Helical" evidence="5">
    <location>
        <begin position="7"/>
        <end position="24"/>
    </location>
</feature>